<reference evidence="3 4" key="1">
    <citation type="submission" date="2019-11" db="EMBL/GenBank/DDBJ databases">
        <title>Paenibacillus monticola sp. nov., a novel PGPR strain isolated from mountain sample in China.</title>
        <authorList>
            <person name="Zhao Q."/>
            <person name="Li H.-P."/>
            <person name="Zhang J.-L."/>
        </authorList>
    </citation>
    <scope>NUCLEOTIDE SEQUENCE [LARGE SCALE GENOMIC DNA]</scope>
    <source>
        <strain evidence="3 4">LC-T2</strain>
    </source>
</reference>
<feature type="transmembrane region" description="Helical" evidence="2">
    <location>
        <begin position="12"/>
        <end position="30"/>
    </location>
</feature>
<proteinExistence type="predicted"/>
<gene>
    <name evidence="3" type="ORF">GJB61_07105</name>
</gene>
<dbReference type="AlphaFoldDB" id="A0A7X2L167"/>
<organism evidence="3 4">
    <name type="scientific">Paenibacillus monticola</name>
    <dbReference type="NCBI Taxonomy" id="2666075"/>
    <lineage>
        <taxon>Bacteria</taxon>
        <taxon>Bacillati</taxon>
        <taxon>Bacillota</taxon>
        <taxon>Bacilli</taxon>
        <taxon>Bacillales</taxon>
        <taxon>Paenibacillaceae</taxon>
        <taxon>Paenibacillus</taxon>
    </lineage>
</organism>
<feature type="transmembrane region" description="Helical" evidence="2">
    <location>
        <begin position="321"/>
        <end position="338"/>
    </location>
</feature>
<dbReference type="PANTHER" id="PTHR37814:SF1">
    <property type="entry name" value="MEMBRANE PROTEIN"/>
    <property type="match status" value="1"/>
</dbReference>
<dbReference type="PANTHER" id="PTHR37814">
    <property type="entry name" value="CONSERVED MEMBRANE PROTEIN"/>
    <property type="match status" value="1"/>
</dbReference>
<keyword evidence="2" id="KW-0812">Transmembrane</keyword>
<dbReference type="RefSeq" id="WP_154117750.1">
    <property type="nucleotide sequence ID" value="NZ_WJXB01000002.1"/>
</dbReference>
<dbReference type="InterPro" id="IPR038728">
    <property type="entry name" value="YkvI-like"/>
</dbReference>
<dbReference type="InterPro" id="IPR004761">
    <property type="entry name" value="Spore_GerAB"/>
</dbReference>
<feature type="transmembrane region" description="Helical" evidence="2">
    <location>
        <begin position="214"/>
        <end position="236"/>
    </location>
</feature>
<dbReference type="EMBL" id="WJXB01000002">
    <property type="protein sequence ID" value="MRN52765.1"/>
    <property type="molecule type" value="Genomic_DNA"/>
</dbReference>
<feature type="transmembrane region" description="Helical" evidence="2">
    <location>
        <begin position="182"/>
        <end position="202"/>
    </location>
</feature>
<protein>
    <submittedName>
        <fullName evidence="3">GerAB/ArcD/ProY family transporter</fullName>
    </submittedName>
</protein>
<evidence type="ECO:0000256" key="1">
    <source>
        <dbReference type="SAM" id="MobiDB-lite"/>
    </source>
</evidence>
<keyword evidence="2" id="KW-1133">Transmembrane helix</keyword>
<name>A0A7X2L167_9BACL</name>
<keyword evidence="4" id="KW-1185">Reference proteome</keyword>
<feature type="transmembrane region" description="Helical" evidence="2">
    <location>
        <begin position="144"/>
        <end position="162"/>
    </location>
</feature>
<evidence type="ECO:0000313" key="4">
    <source>
        <dbReference type="Proteomes" id="UP000463051"/>
    </source>
</evidence>
<dbReference type="Pfam" id="PF03845">
    <property type="entry name" value="Spore_permease"/>
    <property type="match status" value="1"/>
</dbReference>
<accession>A0A7X2L167</accession>
<feature type="transmembrane region" description="Helical" evidence="2">
    <location>
        <begin position="264"/>
        <end position="282"/>
    </location>
</feature>
<evidence type="ECO:0000313" key="3">
    <source>
        <dbReference type="EMBL" id="MRN52765.1"/>
    </source>
</evidence>
<feature type="region of interest" description="Disordered" evidence="1">
    <location>
        <begin position="343"/>
        <end position="376"/>
    </location>
</feature>
<comment type="caution">
    <text evidence="3">The sequence shown here is derived from an EMBL/GenBank/DDBJ whole genome shotgun (WGS) entry which is preliminary data.</text>
</comment>
<keyword evidence="2" id="KW-0472">Membrane</keyword>
<dbReference type="GO" id="GO:0016020">
    <property type="term" value="C:membrane"/>
    <property type="evidence" value="ECO:0007669"/>
    <property type="project" value="InterPro"/>
</dbReference>
<feature type="transmembrane region" description="Helical" evidence="2">
    <location>
        <begin position="86"/>
        <end position="109"/>
    </location>
</feature>
<feature type="transmembrane region" description="Helical" evidence="2">
    <location>
        <begin position="115"/>
        <end position="132"/>
    </location>
</feature>
<dbReference type="Proteomes" id="UP000463051">
    <property type="component" value="Unassembled WGS sequence"/>
</dbReference>
<feature type="transmembrane region" description="Helical" evidence="2">
    <location>
        <begin position="294"/>
        <end position="315"/>
    </location>
</feature>
<sequence length="376" mass="41485">MKSHVRTLQIAFTYIGTIVGAGFATGQEILKFFTQYGQWAVLTILLSTILFIWLGTKMMIIARRIEAESYEDFNRHLFGEKVGSSISLFTMVILIGVNSIMLAGAGAIFQEHLGLHYQTGLLLTLLGSYFLLKRGISGILQMNSIVVPLMLTLSLIIIFNTFEIPNAGRFLFLDTDSSIFGAWISPLLYTAFNLAMAQAVLVPLARHTDKERALVRGGILGGIGIGFMLLAAHFAMSSQMPGILQFEIPMGSIAFRLGTLVQTVYLLLIFLEIFSTFVADIYGVGEQLKQHLRIAPSLITPLLMLICYLLSQFGFSSLLSVFYPIFGALSLIWAVKLLRTPWSSPPHNKKSSSIHGSGGNKIPNVSPEPVIRFTRK</sequence>
<evidence type="ECO:0000256" key="2">
    <source>
        <dbReference type="SAM" id="Phobius"/>
    </source>
</evidence>
<feature type="transmembrane region" description="Helical" evidence="2">
    <location>
        <begin position="36"/>
        <end position="54"/>
    </location>
</feature>
<dbReference type="GO" id="GO:0009847">
    <property type="term" value="P:spore germination"/>
    <property type="evidence" value="ECO:0007669"/>
    <property type="project" value="InterPro"/>
</dbReference>